<keyword evidence="5" id="KW-1185">Reference proteome</keyword>
<dbReference type="EMBL" id="BRLF01000012">
    <property type="protein sequence ID" value="GKX49089.1"/>
    <property type="molecule type" value="Genomic_DNA"/>
</dbReference>
<protein>
    <submittedName>
        <fullName evidence="4">Alkyl sulfatase</fullName>
    </submittedName>
</protein>
<dbReference type="InterPro" id="IPR044097">
    <property type="entry name" value="Bds1/SdsA1_MBL-fold"/>
</dbReference>
<dbReference type="InterPro" id="IPR036866">
    <property type="entry name" value="RibonucZ/Hydroxyglut_hydro"/>
</dbReference>
<evidence type="ECO:0000256" key="1">
    <source>
        <dbReference type="SAM" id="SignalP"/>
    </source>
</evidence>
<evidence type="ECO:0000313" key="5">
    <source>
        <dbReference type="Proteomes" id="UP001058167"/>
    </source>
</evidence>
<dbReference type="InterPro" id="IPR029228">
    <property type="entry name" value="Alkyl_sulf_dimr"/>
</dbReference>
<dbReference type="InterPro" id="IPR052195">
    <property type="entry name" value="Bact_Alkyl/Aryl-Sulfatase"/>
</dbReference>
<reference evidence="4" key="2">
    <citation type="submission" date="2023-02" db="EMBL/GenBank/DDBJ databases">
        <title>Pectobacterium carotovorum subsp. carotovorum NBRC 12380.</title>
        <authorList>
            <person name="Ichikawa N."/>
            <person name="Sato H."/>
            <person name="Tonouchi N."/>
        </authorList>
    </citation>
    <scope>NUCLEOTIDE SEQUENCE</scope>
    <source>
        <strain evidence="4">NBRC 12380</strain>
    </source>
</reference>
<evidence type="ECO:0000313" key="6">
    <source>
        <dbReference type="Proteomes" id="UP001165145"/>
    </source>
</evidence>
<dbReference type="EMBL" id="BSRL01000012">
    <property type="protein sequence ID" value="GLV71503.1"/>
    <property type="molecule type" value="Genomic_DNA"/>
</dbReference>
<feature type="chain" id="PRO_5042497503" evidence="1">
    <location>
        <begin position="31"/>
        <end position="451"/>
    </location>
</feature>
<dbReference type="GO" id="GO:0018909">
    <property type="term" value="P:dodecyl sulfate metabolic process"/>
    <property type="evidence" value="ECO:0007669"/>
    <property type="project" value="InterPro"/>
</dbReference>
<dbReference type="SMART" id="SM00849">
    <property type="entry name" value="Lactamase_B"/>
    <property type="match status" value="1"/>
</dbReference>
<keyword evidence="1" id="KW-0732">Signal</keyword>
<dbReference type="SUPFAM" id="SSF56281">
    <property type="entry name" value="Metallo-hydrolase/oxidoreductase"/>
    <property type="match status" value="1"/>
</dbReference>
<dbReference type="Pfam" id="PF14863">
    <property type="entry name" value="Alkyl_sulf_dimr"/>
    <property type="match status" value="1"/>
</dbReference>
<gene>
    <name evidence="4" type="ORF">Pcaca03_39470</name>
    <name evidence="3" type="ORF">SOASR016_38410</name>
</gene>
<dbReference type="InterPro" id="IPR001279">
    <property type="entry name" value="Metallo-B-lactamas"/>
</dbReference>
<evidence type="ECO:0000313" key="3">
    <source>
        <dbReference type="EMBL" id="GKX49089.1"/>
    </source>
</evidence>
<dbReference type="Gene3D" id="3.60.15.30">
    <property type="entry name" value="Metallo-beta-lactamase domain"/>
    <property type="match status" value="1"/>
</dbReference>
<dbReference type="AlphaFoldDB" id="A0AAI9L439"/>
<dbReference type="Pfam" id="PF00753">
    <property type="entry name" value="Lactamase_B"/>
    <property type="match status" value="1"/>
</dbReference>
<dbReference type="InterPro" id="IPR038536">
    <property type="entry name" value="Alkyl/aryl-sulf_dimr_sf"/>
</dbReference>
<dbReference type="Proteomes" id="UP001165145">
    <property type="component" value="Unassembled WGS sequence"/>
</dbReference>
<reference evidence="3" key="1">
    <citation type="submission" date="2022-06" db="EMBL/GenBank/DDBJ databases">
        <title>Draft genome sequences of Pectobacterium carotovorum subsp. carotovorum str. NBRC12380.</title>
        <authorList>
            <person name="Wakabayashi Y."/>
            <person name="Kojima K."/>
        </authorList>
    </citation>
    <scope>NUCLEOTIDE SEQUENCE</scope>
    <source>
        <strain evidence="3">NBRC 12380</strain>
    </source>
</reference>
<organism evidence="4 6">
    <name type="scientific">Pectobacterium carotovorum subsp. carotovorum</name>
    <name type="common">Erwinia carotovora subsp. carotovora</name>
    <dbReference type="NCBI Taxonomy" id="555"/>
    <lineage>
        <taxon>Bacteria</taxon>
        <taxon>Pseudomonadati</taxon>
        <taxon>Pseudomonadota</taxon>
        <taxon>Gammaproteobacteria</taxon>
        <taxon>Enterobacterales</taxon>
        <taxon>Pectobacteriaceae</taxon>
        <taxon>Pectobacterium</taxon>
    </lineage>
</organism>
<dbReference type="GO" id="GO:0046983">
    <property type="term" value="F:protein dimerization activity"/>
    <property type="evidence" value="ECO:0007669"/>
    <property type="project" value="InterPro"/>
</dbReference>
<dbReference type="PANTHER" id="PTHR43223:SF1">
    <property type="entry name" value="ALKYL_ARYL-SULFATASE BDS1"/>
    <property type="match status" value="1"/>
</dbReference>
<dbReference type="Gene3D" id="1.25.40.880">
    <property type="entry name" value="Alkyl sulfatase, dimerisation domain"/>
    <property type="match status" value="1"/>
</dbReference>
<dbReference type="RefSeq" id="WP_010296534.1">
    <property type="nucleotide sequence ID" value="NZ_BRLF01000012.1"/>
</dbReference>
<dbReference type="CDD" id="cd07710">
    <property type="entry name" value="arylsulfatase_Sdsa1-like_MBL-fold"/>
    <property type="match status" value="1"/>
</dbReference>
<dbReference type="GO" id="GO:0018741">
    <property type="term" value="F:linear primary-alkylsulfatase activity"/>
    <property type="evidence" value="ECO:0007669"/>
    <property type="project" value="InterPro"/>
</dbReference>
<dbReference type="Proteomes" id="UP001058167">
    <property type="component" value="Unassembled WGS sequence"/>
</dbReference>
<dbReference type="GeneID" id="61350157"/>
<comment type="caution">
    <text evidence="4">The sequence shown here is derived from an EMBL/GenBank/DDBJ whole genome shotgun (WGS) entry which is preliminary data.</text>
</comment>
<feature type="domain" description="Metallo-beta-lactamase" evidence="2">
    <location>
        <begin position="66"/>
        <end position="275"/>
    </location>
</feature>
<sequence length="451" mass="48860">MTQYFDGKLRKATLLLTTVMALTAAGYAGAHEETAGEKTLLAHNADFQKQIVEVAKGVYVAVGYSAANVTLIQGKDGAIIVDTSANPVDAKAIIEAFGSRMVRPVQAIIYTHNHPDHSGGATVFASNDKPEIISHRLLVTAKPDTGRGKREGGDAFGTSLPDDQFINAGTQLEYGRKTPHTREGFLPPTQTFDGDSKNLTLSGVKMELLHTPGESDENTAVWLPEQKVLLAGDNFLKTFPNIAPLRGLPTRQIDEWIASLDKIIALNAEHLIPGHMQPVGGAADVKAALTAYRDGIKSVWDQTMAGIAKGMTPDELVQTVKLPPELAKNPYLQEYYGSVAFTVRGIYVQQAGWFDGNATHIYPLAEKDRATRLLAMTGGQATMLKSAEKALSSGDFQWAAEQADYVLAVEPHNSEARKIKADALTELGERQDNATARNYYLTAAQYLKKNP</sequence>
<feature type="signal peptide" evidence="1">
    <location>
        <begin position="1"/>
        <end position="30"/>
    </location>
</feature>
<evidence type="ECO:0000313" key="4">
    <source>
        <dbReference type="EMBL" id="GLV71503.1"/>
    </source>
</evidence>
<proteinExistence type="predicted"/>
<evidence type="ECO:0000259" key="2">
    <source>
        <dbReference type="SMART" id="SM00849"/>
    </source>
</evidence>
<dbReference type="PANTHER" id="PTHR43223">
    <property type="entry name" value="ALKYL/ARYL-SULFATASE"/>
    <property type="match status" value="1"/>
</dbReference>
<accession>A0AAI9L439</accession>
<name>A0AAI9L439_PECCC</name>